<evidence type="ECO:0000256" key="8">
    <source>
        <dbReference type="SAM" id="MobiDB-lite"/>
    </source>
</evidence>
<evidence type="ECO:0000256" key="1">
    <source>
        <dbReference type="ARBA" id="ARBA00022729"/>
    </source>
</evidence>
<comment type="caution">
    <text evidence="10">The sequence shown here is derived from an EMBL/GenBank/DDBJ whole genome shotgun (WGS) entry which is preliminary data.</text>
</comment>
<keyword evidence="3 7" id="KW-0574">Periplasm</keyword>
<evidence type="ECO:0000256" key="7">
    <source>
        <dbReference type="HAMAP-Rule" id="MF_01183"/>
    </source>
</evidence>
<evidence type="ECO:0000256" key="5">
    <source>
        <dbReference type="ARBA" id="ARBA00023186"/>
    </source>
</evidence>
<dbReference type="GO" id="GO:0003755">
    <property type="term" value="F:peptidyl-prolyl cis-trans isomerase activity"/>
    <property type="evidence" value="ECO:0007669"/>
    <property type="project" value="UniProtKB-UniRule"/>
</dbReference>
<dbReference type="GO" id="GO:0006457">
    <property type="term" value="P:protein folding"/>
    <property type="evidence" value="ECO:0007669"/>
    <property type="project" value="UniProtKB-UniRule"/>
</dbReference>
<keyword evidence="5 7" id="KW-0143">Chaperone</keyword>
<evidence type="ECO:0000256" key="2">
    <source>
        <dbReference type="ARBA" id="ARBA00022737"/>
    </source>
</evidence>
<dbReference type="HAMAP" id="MF_01183">
    <property type="entry name" value="Chaperone_SurA"/>
    <property type="match status" value="1"/>
</dbReference>
<reference evidence="10 11" key="1">
    <citation type="submission" date="2020-07" db="EMBL/GenBank/DDBJ databases">
        <title>Taxonomic revisions and descriptions of new bacterial species based on genomic comparisons in the high-G+C-content subgroup of the family Alcaligenaceae.</title>
        <authorList>
            <person name="Szabo A."/>
            <person name="Felfoldi T."/>
        </authorList>
    </citation>
    <scope>NUCLEOTIDE SEQUENCE [LARGE SCALE GENOMIC DNA]</scope>
    <source>
        <strain evidence="10 11">DSM 25264</strain>
    </source>
</reference>
<comment type="function">
    <text evidence="7">Chaperone involved in the correct folding and assembly of outer membrane proteins. Recognizes specific patterns of aromatic residues and the orientation of their side chains, which are found more frequently in integral outer membrane proteins. May act in both early periplasmic and late outer membrane-associated steps of protein maturation.</text>
</comment>
<dbReference type="Pfam" id="PF00639">
    <property type="entry name" value="Rotamase"/>
    <property type="match status" value="1"/>
</dbReference>
<evidence type="ECO:0000259" key="9">
    <source>
        <dbReference type="PROSITE" id="PS50198"/>
    </source>
</evidence>
<dbReference type="SUPFAM" id="SSF109998">
    <property type="entry name" value="Triger factor/SurA peptide-binding domain-like"/>
    <property type="match status" value="1"/>
</dbReference>
<dbReference type="EC" id="5.2.1.8" evidence="7"/>
<keyword evidence="1 7" id="KW-0732">Signal</keyword>
<dbReference type="InterPro" id="IPR015391">
    <property type="entry name" value="SurA_N"/>
</dbReference>
<comment type="subcellular location">
    <subcellularLocation>
        <location evidence="7">Periplasm</location>
    </subcellularLocation>
    <text evidence="7">Is capable of associating with the outer membrane.</text>
</comment>
<sequence length="501" mass="54045" precursor="true">MMHSPHARRWLAPLLLVLIGMTPPLAGHAAERAKPGAAKQAAQAPAGAQSEQFVDGIAAVVNKQVITLHQVDVQAQLARAQMQHQNIPVPPDDVLRKQVLQRMITQELERQEAERAGIHVSDEQVQHAVQTIAQRNGVSVDKMRQDIEKTGTDWSTYLGTLKDEISLDMLRQRAVDSTIHISEGEIDAFLRSHGDQLGAPTQPAPAPSAAPAAAANGPLGLAQILVAVPEGASQAQEAELRKKAESLLAQVRGGKDFAGVAAASSDGPEALDGGNLGVRPVQGWPDLFINATRDLGPGQISGVLRSGNGFHILKVLSRGGSGAAQAPSGPPTLHGQASAPAHSQGPMIITQTHARHILIKTSKVMTDEQARERLLQLRQRILNGESFAELAKRNSEDASAPQGGDLGWLSPGETVPAFERVMNTLQPNQVSEPVHTQFGWHLIQVLGRREKDVGEEYKRMQARKALFERRVEPAFEDWLGQLRGRAYIDNRLDPSTSSSTH</sequence>
<gene>
    <name evidence="7" type="primary">surA</name>
    <name evidence="10" type="ORF">H0A68_18045</name>
</gene>
<dbReference type="InterPro" id="IPR046357">
    <property type="entry name" value="PPIase_dom_sf"/>
</dbReference>
<dbReference type="GO" id="GO:0051082">
    <property type="term" value="F:unfolded protein binding"/>
    <property type="evidence" value="ECO:0007669"/>
    <property type="project" value="UniProtKB-UniRule"/>
</dbReference>
<evidence type="ECO:0000313" key="11">
    <source>
        <dbReference type="Proteomes" id="UP000580517"/>
    </source>
</evidence>
<dbReference type="PROSITE" id="PS50198">
    <property type="entry name" value="PPIC_PPIASE_2"/>
    <property type="match status" value="2"/>
</dbReference>
<evidence type="ECO:0000313" key="10">
    <source>
        <dbReference type="EMBL" id="NYT38783.1"/>
    </source>
</evidence>
<feature type="chain" id="PRO_5033175257" description="Chaperone SurA" evidence="7">
    <location>
        <begin position="30"/>
        <end position="501"/>
    </location>
</feature>
<keyword evidence="4 7" id="KW-0697">Rotamase</keyword>
<dbReference type="Pfam" id="PF09312">
    <property type="entry name" value="SurA_N"/>
    <property type="match status" value="1"/>
</dbReference>
<dbReference type="PROSITE" id="PS01096">
    <property type="entry name" value="PPIC_PPIASE_1"/>
    <property type="match status" value="1"/>
</dbReference>
<dbReference type="InterPro" id="IPR050280">
    <property type="entry name" value="OMP_Chaperone_SurA"/>
</dbReference>
<dbReference type="Pfam" id="PF13616">
    <property type="entry name" value="Rotamase_3"/>
    <property type="match status" value="1"/>
</dbReference>
<dbReference type="InterPro" id="IPR023034">
    <property type="entry name" value="PPIase_SurA"/>
</dbReference>
<dbReference type="Gene3D" id="3.10.50.40">
    <property type="match status" value="2"/>
</dbReference>
<organism evidence="10 11">
    <name type="scientific">Allopusillimonas soli</name>
    <dbReference type="NCBI Taxonomy" id="659016"/>
    <lineage>
        <taxon>Bacteria</taxon>
        <taxon>Pseudomonadati</taxon>
        <taxon>Pseudomonadota</taxon>
        <taxon>Betaproteobacteria</taxon>
        <taxon>Burkholderiales</taxon>
        <taxon>Alcaligenaceae</taxon>
        <taxon>Allopusillimonas</taxon>
    </lineage>
</organism>
<dbReference type="SUPFAM" id="SSF54534">
    <property type="entry name" value="FKBP-like"/>
    <property type="match status" value="2"/>
</dbReference>
<dbReference type="GO" id="GO:0030288">
    <property type="term" value="C:outer membrane-bounded periplasmic space"/>
    <property type="evidence" value="ECO:0007669"/>
    <property type="project" value="InterPro"/>
</dbReference>
<dbReference type="EMBL" id="JACCEW010000007">
    <property type="protein sequence ID" value="NYT38783.1"/>
    <property type="molecule type" value="Genomic_DNA"/>
</dbReference>
<dbReference type="InterPro" id="IPR027304">
    <property type="entry name" value="Trigger_fact/SurA_dom_sf"/>
</dbReference>
<comment type="domain">
    <text evidence="7">The PPIase activity resides only in the second parvulin domain. The N-terminal region and the C-terminal tail are necessary and sufficient for the chaperone activity of SurA. The PPIase activity is dispensable for SurA to function as a chaperone. The N-terminal region and the C-terminal tail are also required for porin recognition.</text>
</comment>
<dbReference type="InterPro" id="IPR023058">
    <property type="entry name" value="PPIase_PpiC_CS"/>
</dbReference>
<protein>
    <recommendedName>
        <fullName evidence="7">Chaperone SurA</fullName>
    </recommendedName>
    <alternativeName>
        <fullName evidence="7">Peptidyl-prolyl cis-trans isomerase SurA</fullName>
        <shortName evidence="7">PPIase SurA</shortName>
        <ecNumber evidence="7">5.2.1.8</ecNumber>
    </alternativeName>
    <alternativeName>
        <fullName evidence="7">Rotamase SurA</fullName>
    </alternativeName>
</protein>
<dbReference type="PANTHER" id="PTHR47637">
    <property type="entry name" value="CHAPERONE SURA"/>
    <property type="match status" value="1"/>
</dbReference>
<feature type="domain" description="PpiC" evidence="9">
    <location>
        <begin position="349"/>
        <end position="447"/>
    </location>
</feature>
<feature type="region of interest" description="Disordered" evidence="8">
    <location>
        <begin position="320"/>
        <end position="343"/>
    </location>
</feature>
<feature type="region of interest" description="Disordered" evidence="8">
    <location>
        <begin position="392"/>
        <end position="411"/>
    </location>
</feature>
<dbReference type="OrthoDB" id="14196at2"/>
<proteinExistence type="inferred from homology"/>
<accession>A0A853FFD7</accession>
<name>A0A853FFD7_9BURK</name>
<dbReference type="Gene3D" id="1.10.4030.10">
    <property type="entry name" value="Porin chaperone SurA, peptide-binding domain"/>
    <property type="match status" value="1"/>
</dbReference>
<keyword evidence="2 7" id="KW-0677">Repeat</keyword>
<evidence type="ECO:0000256" key="6">
    <source>
        <dbReference type="ARBA" id="ARBA00023235"/>
    </source>
</evidence>
<dbReference type="InterPro" id="IPR000297">
    <property type="entry name" value="PPIase_PpiC"/>
</dbReference>
<dbReference type="GO" id="GO:0043165">
    <property type="term" value="P:Gram-negative-bacterium-type cell outer membrane assembly"/>
    <property type="evidence" value="ECO:0007669"/>
    <property type="project" value="InterPro"/>
</dbReference>
<dbReference type="PANTHER" id="PTHR47637:SF1">
    <property type="entry name" value="CHAPERONE SURA"/>
    <property type="match status" value="1"/>
</dbReference>
<feature type="signal peptide" evidence="7">
    <location>
        <begin position="1"/>
        <end position="29"/>
    </location>
</feature>
<comment type="catalytic activity">
    <reaction evidence="7">
        <text>[protein]-peptidylproline (omega=180) = [protein]-peptidylproline (omega=0)</text>
        <dbReference type="Rhea" id="RHEA:16237"/>
        <dbReference type="Rhea" id="RHEA-COMP:10747"/>
        <dbReference type="Rhea" id="RHEA-COMP:10748"/>
        <dbReference type="ChEBI" id="CHEBI:83833"/>
        <dbReference type="ChEBI" id="CHEBI:83834"/>
        <dbReference type="EC" id="5.2.1.8"/>
    </reaction>
</comment>
<dbReference type="RefSeq" id="WP_129971225.1">
    <property type="nucleotide sequence ID" value="NZ_JACCEW010000007.1"/>
</dbReference>
<dbReference type="AlphaFoldDB" id="A0A853FFD7"/>
<keyword evidence="11" id="KW-1185">Reference proteome</keyword>
<dbReference type="Proteomes" id="UP000580517">
    <property type="component" value="Unassembled WGS sequence"/>
</dbReference>
<keyword evidence="6 7" id="KW-0413">Isomerase</keyword>
<dbReference type="GO" id="GO:0050821">
    <property type="term" value="P:protein stabilization"/>
    <property type="evidence" value="ECO:0007669"/>
    <property type="project" value="InterPro"/>
</dbReference>
<evidence type="ECO:0000256" key="3">
    <source>
        <dbReference type="ARBA" id="ARBA00022764"/>
    </source>
</evidence>
<dbReference type="GO" id="GO:0042277">
    <property type="term" value="F:peptide binding"/>
    <property type="evidence" value="ECO:0007669"/>
    <property type="project" value="InterPro"/>
</dbReference>
<evidence type="ECO:0000256" key="4">
    <source>
        <dbReference type="ARBA" id="ARBA00023110"/>
    </source>
</evidence>
<feature type="domain" description="PpiC" evidence="9">
    <location>
        <begin position="216"/>
        <end position="317"/>
    </location>
</feature>